<evidence type="ECO:0000256" key="7">
    <source>
        <dbReference type="PIRSR" id="PIRSR601273-2"/>
    </source>
</evidence>
<dbReference type="PANTHER" id="PTHR11473">
    <property type="entry name" value="AROMATIC AMINO ACID HYDROXYLASE"/>
    <property type="match status" value="1"/>
</dbReference>
<dbReference type="Pfam" id="PF00351">
    <property type="entry name" value="Biopterin_H"/>
    <property type="match status" value="1"/>
</dbReference>
<evidence type="ECO:0000313" key="10">
    <source>
        <dbReference type="Proteomes" id="UP000244926"/>
    </source>
</evidence>
<protein>
    <submittedName>
        <fullName evidence="9">Phenylalanine-4-hydroxylase,aromatic amino acid hydroxylase,Phenylalanine-4-hydroxylase,phenylalanine-4-hyd roxylase,Biopterin-dependent aromatic amino acid hydroxylase</fullName>
    </submittedName>
</protein>
<keyword evidence="4" id="KW-0560">Oxidoreductase</keyword>
<dbReference type="GO" id="GO:0005506">
    <property type="term" value="F:iron ion binding"/>
    <property type="evidence" value="ECO:0007669"/>
    <property type="project" value="InterPro"/>
</dbReference>
<evidence type="ECO:0000259" key="8">
    <source>
        <dbReference type="PROSITE" id="PS51410"/>
    </source>
</evidence>
<keyword evidence="5 7" id="KW-0408">Iron</keyword>
<dbReference type="InterPro" id="IPR019774">
    <property type="entry name" value="Aromatic-AA_hydroxylase_C"/>
</dbReference>
<evidence type="ECO:0000256" key="5">
    <source>
        <dbReference type="ARBA" id="ARBA00023004"/>
    </source>
</evidence>
<dbReference type="SUPFAM" id="SSF56534">
    <property type="entry name" value="Aromatic aminoacid monoxygenases, catalytic and oligomerization domains"/>
    <property type="match status" value="1"/>
</dbReference>
<dbReference type="PRINTS" id="PR00372">
    <property type="entry name" value="FYWHYDRXLASE"/>
</dbReference>
<dbReference type="InterPro" id="IPR001273">
    <property type="entry name" value="ArAA_hydroxylase"/>
</dbReference>
<dbReference type="PROSITE" id="PS00367">
    <property type="entry name" value="BH4_AAA_HYDROXYL_1"/>
    <property type="match status" value="1"/>
</dbReference>
<sequence>MFSLSIPFFHQNLWSQLLSFRFPLWKNYCPSVFFDYLEAFGLFSSSLDIQTVAKLLESKTSFSYYPVSGFVPPNRYLSLLHDHCFPIATTLRTFDENDFSLTPDLIHDLLGHVPWLLHPAFSDFFLNMGRIFNKIVEKVKSLSSKKEIIQILQSHLMAIVRCFWFTVETGLIENHEGRKAYGAALVSSPRELQYAFTNDIQVFPLELDLIINQPFDTSKLQKIFFSIKHFDELLELTLNLEQMIDQGLLESVPLHNQEKCLTGFEVLFQ</sequence>
<dbReference type="KEGG" id="csee:C10C_1020"/>
<keyword evidence="10" id="KW-1185">Reference proteome</keyword>
<gene>
    <name evidence="9" type="primary">phhA</name>
    <name evidence="9" type="ORF">C10C_1020</name>
</gene>
<dbReference type="PANTHER" id="PTHR11473:SF24">
    <property type="entry name" value="PHENYLALANINE-4-HYDROXYLASE"/>
    <property type="match status" value="1"/>
</dbReference>
<dbReference type="PROSITE" id="PS51410">
    <property type="entry name" value="BH4_AAA_HYDROXYL_2"/>
    <property type="match status" value="1"/>
</dbReference>
<accession>A0A2R8FCQ3</accession>
<evidence type="ECO:0000256" key="6">
    <source>
        <dbReference type="ARBA" id="ARBA00023033"/>
    </source>
</evidence>
<feature type="binding site" evidence="7">
    <location>
        <position position="112"/>
    </location>
    <ligand>
        <name>Fe cation</name>
        <dbReference type="ChEBI" id="CHEBI:24875"/>
    </ligand>
</feature>
<evidence type="ECO:0000256" key="1">
    <source>
        <dbReference type="ARBA" id="ARBA00001954"/>
    </source>
</evidence>
<feature type="domain" description="Biopterin-dependent aromatic amino acid hydroxylase family profile" evidence="8">
    <location>
        <begin position="1"/>
        <end position="269"/>
    </location>
</feature>
<proteinExistence type="inferred from homology"/>
<dbReference type="InterPro" id="IPR036329">
    <property type="entry name" value="Aro-AA_hydroxylase_C_sf"/>
</dbReference>
<dbReference type="InterPro" id="IPR036951">
    <property type="entry name" value="ArAA_hydroxylase_sf"/>
</dbReference>
<dbReference type="AlphaFoldDB" id="A0A2R8FCQ3"/>
<feature type="binding site" evidence="7">
    <location>
        <position position="107"/>
    </location>
    <ligand>
        <name>Fe cation</name>
        <dbReference type="ChEBI" id="CHEBI:24875"/>
    </ligand>
</feature>
<dbReference type="InterPro" id="IPR018301">
    <property type="entry name" value="ArAA_hydroxylase_Fe/CU_BS"/>
</dbReference>
<organism evidence="9 10">
    <name type="scientific">Chlamydia serpentis</name>
    <dbReference type="NCBI Taxonomy" id="1967782"/>
    <lineage>
        <taxon>Bacteria</taxon>
        <taxon>Pseudomonadati</taxon>
        <taxon>Chlamydiota</taxon>
        <taxon>Chlamydiia</taxon>
        <taxon>Chlamydiales</taxon>
        <taxon>Chlamydiaceae</taxon>
        <taxon>Chlamydia/Chlamydophila group</taxon>
        <taxon>Chlamydia</taxon>
    </lineage>
</organism>
<evidence type="ECO:0000256" key="4">
    <source>
        <dbReference type="ARBA" id="ARBA00023002"/>
    </source>
</evidence>
<feature type="binding site" evidence="7">
    <location>
        <position position="168"/>
    </location>
    <ligand>
        <name>Fe cation</name>
        <dbReference type="ChEBI" id="CHEBI:24875"/>
    </ligand>
</feature>
<evidence type="ECO:0000256" key="2">
    <source>
        <dbReference type="ARBA" id="ARBA00009712"/>
    </source>
</evidence>
<keyword evidence="3 7" id="KW-0479">Metal-binding</keyword>
<reference evidence="10" key="1">
    <citation type="submission" date="2017-11" db="EMBL/GenBank/DDBJ databases">
        <authorList>
            <person name="Seth-Smith MB H."/>
        </authorList>
    </citation>
    <scope>NUCLEOTIDE SEQUENCE [LARGE SCALE GENOMIC DNA]</scope>
</reference>
<dbReference type="RefSeq" id="WP_108897079.1">
    <property type="nucleotide sequence ID" value="NZ_LT993738.1"/>
</dbReference>
<name>A0A2R8FCQ3_9CHLA</name>
<keyword evidence="6" id="KW-0503">Monooxygenase</keyword>
<evidence type="ECO:0000313" key="9">
    <source>
        <dbReference type="EMBL" id="SPN74151.1"/>
    </source>
</evidence>
<dbReference type="Gene3D" id="1.10.800.10">
    <property type="entry name" value="Aromatic amino acid hydroxylase"/>
    <property type="match status" value="1"/>
</dbReference>
<evidence type="ECO:0000256" key="3">
    <source>
        <dbReference type="ARBA" id="ARBA00022723"/>
    </source>
</evidence>
<dbReference type="OrthoDB" id="9780502at2"/>
<dbReference type="Proteomes" id="UP000244926">
    <property type="component" value="Chromosome I"/>
</dbReference>
<comment type="cofactor">
    <cofactor evidence="1 7">
        <name>Fe(2+)</name>
        <dbReference type="ChEBI" id="CHEBI:29033"/>
    </cofactor>
</comment>
<dbReference type="GO" id="GO:0004505">
    <property type="term" value="F:phenylalanine 4-monooxygenase activity"/>
    <property type="evidence" value="ECO:0007669"/>
    <property type="project" value="UniProtKB-ARBA"/>
</dbReference>
<dbReference type="EMBL" id="LT993738">
    <property type="protein sequence ID" value="SPN74151.1"/>
    <property type="molecule type" value="Genomic_DNA"/>
</dbReference>
<comment type="similarity">
    <text evidence="2">Belongs to the biopterin-dependent aromatic amino acid hydroxylase family.</text>
</comment>